<reference evidence="1" key="1">
    <citation type="submission" date="2021-10" db="EMBL/GenBank/DDBJ databases">
        <title>De novo Genome Assembly of Clathrus columnatus (Basidiomycota, Fungi) Using Illumina and Nanopore Sequence Data.</title>
        <authorList>
            <person name="Ogiso-Tanaka E."/>
            <person name="Itagaki H."/>
            <person name="Hosoya T."/>
            <person name="Hosaka K."/>
        </authorList>
    </citation>
    <scope>NUCLEOTIDE SEQUENCE</scope>
    <source>
        <strain evidence="1">MO-923</strain>
    </source>
</reference>
<evidence type="ECO:0000313" key="2">
    <source>
        <dbReference type="Proteomes" id="UP001050691"/>
    </source>
</evidence>
<dbReference type="Proteomes" id="UP001050691">
    <property type="component" value="Unassembled WGS sequence"/>
</dbReference>
<gene>
    <name evidence="1" type="ORF">Clacol_010078</name>
</gene>
<dbReference type="GO" id="GO:0016020">
    <property type="term" value="C:membrane"/>
    <property type="evidence" value="ECO:0007669"/>
    <property type="project" value="TreeGrafter"/>
</dbReference>
<comment type="caution">
    <text evidence="1">The sequence shown here is derived from an EMBL/GenBank/DDBJ whole genome shotgun (WGS) entry which is preliminary data.</text>
</comment>
<proteinExistence type="predicted"/>
<dbReference type="PANTHER" id="PTHR12277">
    <property type="entry name" value="ALPHA/BETA HYDROLASE DOMAIN-CONTAINING PROTEIN"/>
    <property type="match status" value="1"/>
</dbReference>
<accession>A0AAV5AST3</accession>
<keyword evidence="2" id="KW-1185">Reference proteome</keyword>
<dbReference type="PANTHER" id="PTHR12277:SF81">
    <property type="entry name" value="PROTEIN ABHD13"/>
    <property type="match status" value="1"/>
</dbReference>
<protein>
    <submittedName>
        <fullName evidence="1">Uncharacterized protein</fullName>
    </submittedName>
</protein>
<name>A0AAV5AST3_9AGAM</name>
<evidence type="ECO:0000313" key="1">
    <source>
        <dbReference type="EMBL" id="GJJ15800.1"/>
    </source>
</evidence>
<dbReference type="InterPro" id="IPR029058">
    <property type="entry name" value="AB_hydrolase_fold"/>
</dbReference>
<dbReference type="GO" id="GO:0008474">
    <property type="term" value="F:palmitoyl-(protein) hydrolase activity"/>
    <property type="evidence" value="ECO:0007669"/>
    <property type="project" value="TreeGrafter"/>
</dbReference>
<dbReference type="EMBL" id="BPWL01000011">
    <property type="protein sequence ID" value="GJJ15800.1"/>
    <property type="molecule type" value="Genomic_DNA"/>
</dbReference>
<dbReference type="AlphaFoldDB" id="A0AAV5AST3"/>
<sequence>MFSYSRIEVTDIVPDIHVKRAALDHLLSHPLVKRKQDEQPKIILYGISLGGAVALDLASRNAESILALIIENTFKSIPRMISEIFPSQSSARVIRFVCREKWDNETAIAGLPPDLPLLMLSGLQDEVIPASHMKGLWTIFQQKSPTQAVWQEFPLGKHNNLCENIEYAQSIFAFLTKYVPNVVEEES</sequence>
<organism evidence="1 2">
    <name type="scientific">Clathrus columnatus</name>
    <dbReference type="NCBI Taxonomy" id="1419009"/>
    <lineage>
        <taxon>Eukaryota</taxon>
        <taxon>Fungi</taxon>
        <taxon>Dikarya</taxon>
        <taxon>Basidiomycota</taxon>
        <taxon>Agaricomycotina</taxon>
        <taxon>Agaricomycetes</taxon>
        <taxon>Phallomycetidae</taxon>
        <taxon>Phallales</taxon>
        <taxon>Clathraceae</taxon>
        <taxon>Clathrus</taxon>
    </lineage>
</organism>
<dbReference type="SUPFAM" id="SSF53474">
    <property type="entry name" value="alpha/beta-Hydrolases"/>
    <property type="match status" value="1"/>
</dbReference>
<dbReference type="Gene3D" id="3.40.50.1820">
    <property type="entry name" value="alpha/beta hydrolase"/>
    <property type="match status" value="1"/>
</dbReference>